<dbReference type="OrthoDB" id="6889438at2"/>
<dbReference type="RefSeq" id="WP_109358086.1">
    <property type="nucleotide sequence ID" value="NZ_QFRJ01000001.1"/>
</dbReference>
<dbReference type="AlphaFoldDB" id="A0A2U2XGT0"/>
<organism evidence="1 2">
    <name type="scientific">Brumimicrobium oceani</name>
    <dbReference type="NCBI Taxonomy" id="2100725"/>
    <lineage>
        <taxon>Bacteria</taxon>
        <taxon>Pseudomonadati</taxon>
        <taxon>Bacteroidota</taxon>
        <taxon>Flavobacteriia</taxon>
        <taxon>Flavobacteriales</taxon>
        <taxon>Crocinitomicaceae</taxon>
        <taxon>Brumimicrobium</taxon>
    </lineage>
</organism>
<evidence type="ECO:0000313" key="1">
    <source>
        <dbReference type="EMBL" id="PWH87008.1"/>
    </source>
</evidence>
<reference evidence="1 2" key="2">
    <citation type="submission" date="2018-05" db="EMBL/GenBank/DDBJ databases">
        <authorList>
            <person name="Lanie J.A."/>
            <person name="Ng W.-L."/>
            <person name="Kazmierczak K.M."/>
            <person name="Andrzejewski T.M."/>
            <person name="Davidsen T.M."/>
            <person name="Wayne K.J."/>
            <person name="Tettelin H."/>
            <person name="Glass J.I."/>
            <person name="Rusch D."/>
            <person name="Podicherti R."/>
            <person name="Tsui H.-C.T."/>
            <person name="Winkler M.E."/>
        </authorList>
    </citation>
    <scope>NUCLEOTIDE SEQUENCE [LARGE SCALE GENOMIC DNA]</scope>
    <source>
        <strain evidence="1 2">C305</strain>
    </source>
</reference>
<dbReference type="EMBL" id="QFRJ01000001">
    <property type="protein sequence ID" value="PWH87008.1"/>
    <property type="molecule type" value="Genomic_DNA"/>
</dbReference>
<dbReference type="Proteomes" id="UP000245370">
    <property type="component" value="Unassembled WGS sequence"/>
</dbReference>
<proteinExistence type="predicted"/>
<keyword evidence="2" id="KW-1185">Reference proteome</keyword>
<protein>
    <submittedName>
        <fullName evidence="1">Uncharacterized protein</fullName>
    </submittedName>
</protein>
<accession>A0A2U2XGT0</accession>
<comment type="caution">
    <text evidence="1">The sequence shown here is derived from an EMBL/GenBank/DDBJ whole genome shotgun (WGS) entry which is preliminary data.</text>
</comment>
<gene>
    <name evidence="1" type="ORF">DIT68_01755</name>
</gene>
<sequence>MKENNMHYKYLSYSSPKEKIDYSYSEFKGELFMDAWKNSRALSKVEKEQQNITFSYSEEENTKALLTNWLVEFQNSEFKDFQKLKLLLKRFEVTRKIYETYDENFRPLNKNTKFTENTLYLLFSFVLVNAYKETKKLYYLNSLLKVNDILISNEKDLTENDISLLNLCVAEELRFIDNLRNTLK</sequence>
<name>A0A2U2XGT0_9FLAO</name>
<reference evidence="1 2" key="1">
    <citation type="submission" date="2018-05" db="EMBL/GenBank/DDBJ databases">
        <title>Brumimicrobium oceani sp. nov., isolated from coastal sediment.</title>
        <authorList>
            <person name="Kou Y."/>
        </authorList>
    </citation>
    <scope>NUCLEOTIDE SEQUENCE [LARGE SCALE GENOMIC DNA]</scope>
    <source>
        <strain evidence="1 2">C305</strain>
    </source>
</reference>
<evidence type="ECO:0000313" key="2">
    <source>
        <dbReference type="Proteomes" id="UP000245370"/>
    </source>
</evidence>